<protein>
    <recommendedName>
        <fullName evidence="6">Transcription factor domain-containing protein</fullName>
    </recommendedName>
</protein>
<evidence type="ECO:0000256" key="2">
    <source>
        <dbReference type="ARBA" id="ARBA00023242"/>
    </source>
</evidence>
<dbReference type="PANTHER" id="PTHR31001">
    <property type="entry name" value="UNCHARACTERIZED TRANSCRIPTIONAL REGULATORY PROTEIN"/>
    <property type="match status" value="1"/>
</dbReference>
<name>A0A2C5XUH8_9HYPO</name>
<dbReference type="AlphaFoldDB" id="A0A2C5XUH8"/>
<reference evidence="4 5" key="1">
    <citation type="submission" date="2017-06" db="EMBL/GenBank/DDBJ databases">
        <title>Ant-infecting Ophiocordyceps genomes reveal a high diversity of potential behavioral manipulation genes and a possible major role for enterotoxins.</title>
        <authorList>
            <person name="De Bekker C."/>
            <person name="Evans H.C."/>
            <person name="Brachmann A."/>
            <person name="Hughes D.P."/>
        </authorList>
    </citation>
    <scope>NUCLEOTIDE SEQUENCE [LARGE SCALE GENOMIC DNA]</scope>
    <source>
        <strain evidence="4 5">1348a</strain>
    </source>
</reference>
<accession>A0A2C5XUH8</accession>
<dbReference type="OrthoDB" id="3014581at2759"/>
<dbReference type="CDD" id="cd12148">
    <property type="entry name" value="fungal_TF_MHR"/>
    <property type="match status" value="1"/>
</dbReference>
<dbReference type="PANTHER" id="PTHR31001:SF90">
    <property type="entry name" value="CENTROMERE DNA-BINDING PROTEIN COMPLEX CBF3 SUBUNIT B"/>
    <property type="match status" value="1"/>
</dbReference>
<dbReference type="GO" id="GO:0005634">
    <property type="term" value="C:nucleus"/>
    <property type="evidence" value="ECO:0007669"/>
    <property type="project" value="UniProtKB-SubCell"/>
</dbReference>
<sequence>MGQKREGSTEDDEGFKAKHKKPYAACQPRRRPISCKLCRHEAAPNAADLAHNGEAGDSVANEVSTTDILSRLEKLEALISSQVQRSNASESIPQAEPEPQPQLQLQQSLQPLYNQLGYRLQRLTTDALWIERSCVNQKLLDDLTADPMVFRSCPIRLISQPSSFIPMAVDSASSLSTGKVFKCIWLPRRDEAHILLQKYINDINHLFNFLHAPSLIKFMDGAVYDAVDQGTPVHLGGLVLLLSIFACAMFAWTPKDDARCLFVSVSEAHAQTNKWFKAALDVMGYVQRTAHISFECLQGLNVGFFAITTIEGISWRARAVHSHALAMARELGLHSIDHPRNRPQSDNTVCIKTEYERRLWAYLASNDWLIPQFTVPMDGMCFINPRHTFVRKPLHVNNDDLIDGKEVVERPLDELTSSTYLLQRLRLGQIFYDLMDKDHNAPSSGTMNYQRVKDADANLQRYIRELPSSLQIDGPDLIALHPSDPLSFRVTIQRCSIHLLLQPQLCKLHLPYLVRGTLDPTYADSRTECLKAARHLVHLAHQLRDLESKSISTRYAMSLMGRNIFISCIALILDACLEGENGQCGATGTQEIVDVWKTLNDARDCSVLVPKLLDLSFQVLQRHKPKHPALKAFKLLPLDKLGLMEEEPPLTPDLGRGRRSTGSISLQASSVSDSLDMDPAWQDLQGGMNLEAIDWDRLLGAVDASFLQAPGAG</sequence>
<evidence type="ECO:0008006" key="6">
    <source>
        <dbReference type="Google" id="ProtNLM"/>
    </source>
</evidence>
<keyword evidence="2" id="KW-0539">Nucleus</keyword>
<proteinExistence type="predicted"/>
<evidence type="ECO:0000313" key="5">
    <source>
        <dbReference type="Proteomes" id="UP000224854"/>
    </source>
</evidence>
<dbReference type="EMBL" id="NJEU01000189">
    <property type="protein sequence ID" value="PHH79339.1"/>
    <property type="molecule type" value="Genomic_DNA"/>
</dbReference>
<organism evidence="4 5">
    <name type="scientific">Ophiocordyceps australis</name>
    <dbReference type="NCBI Taxonomy" id="1399860"/>
    <lineage>
        <taxon>Eukaryota</taxon>
        <taxon>Fungi</taxon>
        <taxon>Dikarya</taxon>
        <taxon>Ascomycota</taxon>
        <taxon>Pezizomycotina</taxon>
        <taxon>Sordariomycetes</taxon>
        <taxon>Hypocreomycetidae</taxon>
        <taxon>Hypocreales</taxon>
        <taxon>Ophiocordycipitaceae</taxon>
        <taxon>Ophiocordyceps</taxon>
    </lineage>
</organism>
<feature type="region of interest" description="Disordered" evidence="3">
    <location>
        <begin position="1"/>
        <end position="25"/>
    </location>
</feature>
<evidence type="ECO:0000313" key="4">
    <source>
        <dbReference type="EMBL" id="PHH79339.1"/>
    </source>
</evidence>
<comment type="caution">
    <text evidence="4">The sequence shown here is derived from an EMBL/GenBank/DDBJ whole genome shotgun (WGS) entry which is preliminary data.</text>
</comment>
<evidence type="ECO:0000256" key="1">
    <source>
        <dbReference type="ARBA" id="ARBA00004123"/>
    </source>
</evidence>
<dbReference type="InterPro" id="IPR050613">
    <property type="entry name" value="Sec_Metabolite_Reg"/>
</dbReference>
<comment type="subcellular location">
    <subcellularLocation>
        <location evidence="1">Nucleus</location>
    </subcellularLocation>
</comment>
<evidence type="ECO:0000256" key="3">
    <source>
        <dbReference type="SAM" id="MobiDB-lite"/>
    </source>
</evidence>
<dbReference type="Proteomes" id="UP000224854">
    <property type="component" value="Unassembled WGS sequence"/>
</dbReference>
<keyword evidence="5" id="KW-1185">Reference proteome</keyword>
<gene>
    <name evidence="4" type="ORF">CDD82_2441</name>
</gene>